<dbReference type="EMBL" id="JAVFWL010000003">
    <property type="protein sequence ID" value="KAK6741668.1"/>
    <property type="molecule type" value="Genomic_DNA"/>
</dbReference>
<keyword evidence="1" id="KW-0175">Coiled coil</keyword>
<sequence>MRPRLCSLQRLTRRNPPETRTVPDSGWGMMPLTTWTRCNIGCCKAHGRRSACKVKEYALRLSHRPYTVELLWLQLCVRRMPHPNKLDTSTNSLTNSSPLGRTRRNMRTSLTPIRKGKVNVVISNIRSAERIRELEARLLQEGLDKESAMERVQQMFNEFTKKHGRNSAEQEKTERRLISKDEELQATLTELAEVRATLSTLEHKYAHLQKKHERIAAENAEMKKELEEIRSELLERRRRSIAKNPLEVNQSLNASTFTDDSLDENAGHFVYQQMTQKINALKEENQRLAATLETERAEHKAQQKDFHTAVIVAERGREEAQAEMTRWIELSRASSSADSGLWAGLMRKFDKNCKRNALLAWTQTHLTAYPSLSVSNFSSDWSDGRAFCALIHNIRPELIDRSQLNQDGCTELAIKKAAELGVNIEPTIFSVSTPDWKHVMAAVFELYKKHKALPEVDNEC</sequence>
<evidence type="ECO:0000313" key="3">
    <source>
        <dbReference type="EMBL" id="KAK6741668.1"/>
    </source>
</evidence>
<dbReference type="Proteomes" id="UP001303046">
    <property type="component" value="Unassembled WGS sequence"/>
</dbReference>
<dbReference type="Pfam" id="PF00307">
    <property type="entry name" value="CH"/>
    <property type="match status" value="1"/>
</dbReference>
<evidence type="ECO:0000259" key="2">
    <source>
        <dbReference type="PROSITE" id="PS50021"/>
    </source>
</evidence>
<evidence type="ECO:0000256" key="1">
    <source>
        <dbReference type="SAM" id="Coils"/>
    </source>
</evidence>
<dbReference type="SUPFAM" id="SSF47576">
    <property type="entry name" value="Calponin-homology domain, CH-domain"/>
    <property type="match status" value="1"/>
</dbReference>
<protein>
    <recommendedName>
        <fullName evidence="2">Calponin-homology (CH) domain-containing protein</fullName>
    </recommendedName>
</protein>
<dbReference type="InterPro" id="IPR001715">
    <property type="entry name" value="CH_dom"/>
</dbReference>
<dbReference type="Gene3D" id="1.10.418.10">
    <property type="entry name" value="Calponin-like domain"/>
    <property type="match status" value="1"/>
</dbReference>
<organism evidence="3 4">
    <name type="scientific">Necator americanus</name>
    <name type="common">Human hookworm</name>
    <dbReference type="NCBI Taxonomy" id="51031"/>
    <lineage>
        <taxon>Eukaryota</taxon>
        <taxon>Metazoa</taxon>
        <taxon>Ecdysozoa</taxon>
        <taxon>Nematoda</taxon>
        <taxon>Chromadorea</taxon>
        <taxon>Rhabditida</taxon>
        <taxon>Rhabditina</taxon>
        <taxon>Rhabditomorpha</taxon>
        <taxon>Strongyloidea</taxon>
        <taxon>Ancylostomatidae</taxon>
        <taxon>Bunostominae</taxon>
        <taxon>Necator</taxon>
    </lineage>
</organism>
<dbReference type="PROSITE" id="PS50021">
    <property type="entry name" value="CH"/>
    <property type="match status" value="1"/>
</dbReference>
<reference evidence="3 4" key="1">
    <citation type="submission" date="2023-08" db="EMBL/GenBank/DDBJ databases">
        <title>A Necator americanus chromosomal reference genome.</title>
        <authorList>
            <person name="Ilik V."/>
            <person name="Petrzelkova K.J."/>
            <person name="Pardy F."/>
            <person name="Fuh T."/>
            <person name="Niatou-Singa F.S."/>
            <person name="Gouil Q."/>
            <person name="Baker L."/>
            <person name="Ritchie M.E."/>
            <person name="Jex A.R."/>
            <person name="Gazzola D."/>
            <person name="Li H."/>
            <person name="Toshio Fujiwara R."/>
            <person name="Zhan B."/>
            <person name="Aroian R.V."/>
            <person name="Pafco B."/>
            <person name="Schwarz E.M."/>
        </authorList>
    </citation>
    <scope>NUCLEOTIDE SEQUENCE [LARGE SCALE GENOMIC DNA]</scope>
    <source>
        <strain evidence="3 4">Aroian</strain>
        <tissue evidence="3">Whole animal</tissue>
    </source>
</reference>
<dbReference type="InterPro" id="IPR050540">
    <property type="entry name" value="F-actin_Monoox_Mical"/>
</dbReference>
<gene>
    <name evidence="3" type="primary">Necator_chrIII.g10267</name>
    <name evidence="3" type="ORF">RB195_009502</name>
</gene>
<dbReference type="InterPro" id="IPR036872">
    <property type="entry name" value="CH_dom_sf"/>
</dbReference>
<feature type="domain" description="Calponin-homology (CH)" evidence="2">
    <location>
        <begin position="352"/>
        <end position="451"/>
    </location>
</feature>
<evidence type="ECO:0000313" key="4">
    <source>
        <dbReference type="Proteomes" id="UP001303046"/>
    </source>
</evidence>
<dbReference type="SMART" id="SM00033">
    <property type="entry name" value="CH"/>
    <property type="match status" value="1"/>
</dbReference>
<feature type="coiled-coil region" evidence="1">
    <location>
        <begin position="271"/>
        <end position="302"/>
    </location>
</feature>
<dbReference type="PANTHER" id="PTHR23167:SF69">
    <property type="entry name" value="FI18193P1"/>
    <property type="match status" value="1"/>
</dbReference>
<name>A0ABR1CVG4_NECAM</name>
<comment type="caution">
    <text evidence="3">The sequence shown here is derived from an EMBL/GenBank/DDBJ whole genome shotgun (WGS) entry which is preliminary data.</text>
</comment>
<feature type="coiled-coil region" evidence="1">
    <location>
        <begin position="184"/>
        <end position="243"/>
    </location>
</feature>
<dbReference type="PANTHER" id="PTHR23167">
    <property type="entry name" value="CALPONIN HOMOLOGY DOMAIN-CONTAINING PROTEIN DDB_G0272472-RELATED"/>
    <property type="match status" value="1"/>
</dbReference>
<accession>A0ABR1CVG4</accession>
<keyword evidence="4" id="KW-1185">Reference proteome</keyword>
<proteinExistence type="predicted"/>